<proteinExistence type="inferred from homology"/>
<dbReference type="AlphaFoldDB" id="A0A4Q2K989"/>
<dbReference type="PANTHER" id="PTHR43744:SF12">
    <property type="entry name" value="ABC TRANSPORTER PERMEASE PROTEIN MG189-RELATED"/>
    <property type="match status" value="1"/>
</dbReference>
<feature type="transmembrane region" description="Helical" evidence="7">
    <location>
        <begin position="111"/>
        <end position="132"/>
    </location>
</feature>
<evidence type="ECO:0000313" key="10">
    <source>
        <dbReference type="Proteomes" id="UP000291269"/>
    </source>
</evidence>
<comment type="similarity">
    <text evidence="7">Belongs to the binding-protein-dependent transport system permease family.</text>
</comment>
<evidence type="ECO:0000256" key="2">
    <source>
        <dbReference type="ARBA" id="ARBA00022448"/>
    </source>
</evidence>
<dbReference type="RefSeq" id="WP_129223698.1">
    <property type="nucleotide sequence ID" value="NZ_SDOZ01000002.1"/>
</dbReference>
<protein>
    <submittedName>
        <fullName evidence="9">Carbohydrate ABC transporter permease</fullName>
    </submittedName>
</protein>
<dbReference type="CDD" id="cd06261">
    <property type="entry name" value="TM_PBP2"/>
    <property type="match status" value="1"/>
</dbReference>
<dbReference type="PANTHER" id="PTHR43744">
    <property type="entry name" value="ABC TRANSPORTER PERMEASE PROTEIN MG189-RELATED-RELATED"/>
    <property type="match status" value="1"/>
</dbReference>
<name>A0A4Q2K989_9FIRM</name>
<feature type="transmembrane region" description="Helical" evidence="7">
    <location>
        <begin position="75"/>
        <end position="99"/>
    </location>
</feature>
<organism evidence="9 10">
    <name type="scientific">Candidatus Borkfalkia ceftriaxoniphila</name>
    <dbReference type="NCBI Taxonomy" id="2508949"/>
    <lineage>
        <taxon>Bacteria</taxon>
        <taxon>Bacillati</taxon>
        <taxon>Bacillota</taxon>
        <taxon>Clostridia</taxon>
        <taxon>Christensenellales</taxon>
        <taxon>Christensenellaceae</taxon>
        <taxon>Candidatus Borkfalkia</taxon>
    </lineage>
</organism>
<reference evidence="9 10" key="1">
    <citation type="journal article" date="2019" name="Gut">
        <title>Antibiotics-induced monodominance of a novel gut bacterial order.</title>
        <authorList>
            <person name="Hildebrand F."/>
            <person name="Moitinho-Silva L."/>
            <person name="Blasche S."/>
            <person name="Jahn M.T."/>
            <person name="Gossmann T.I."/>
            <person name="Heuerta-Cepas J."/>
            <person name="Hercog R."/>
            <person name="Luetge M."/>
            <person name="Bahram M."/>
            <person name="Pryszlak A."/>
            <person name="Alves R.J."/>
            <person name="Waszak S.M."/>
            <person name="Zhu A."/>
            <person name="Ye L."/>
            <person name="Costea P.I."/>
            <person name="Aalvink S."/>
            <person name="Belzer C."/>
            <person name="Forslund S.K."/>
            <person name="Sunagawa S."/>
            <person name="Hentschel U."/>
            <person name="Merten C."/>
            <person name="Patil K.R."/>
            <person name="Benes V."/>
            <person name="Bork P."/>
        </authorList>
    </citation>
    <scope>NUCLEOTIDE SEQUENCE [LARGE SCALE GENOMIC DNA]</scope>
    <source>
        <strain evidence="9 10">HDS1380</strain>
    </source>
</reference>
<evidence type="ECO:0000256" key="1">
    <source>
        <dbReference type="ARBA" id="ARBA00004651"/>
    </source>
</evidence>
<keyword evidence="6 7" id="KW-0472">Membrane</keyword>
<keyword evidence="3" id="KW-1003">Cell membrane</keyword>
<keyword evidence="4 7" id="KW-0812">Transmembrane</keyword>
<dbReference type="InterPro" id="IPR000515">
    <property type="entry name" value="MetI-like"/>
</dbReference>
<evidence type="ECO:0000256" key="7">
    <source>
        <dbReference type="RuleBase" id="RU363032"/>
    </source>
</evidence>
<feature type="transmembrane region" description="Helical" evidence="7">
    <location>
        <begin position="243"/>
        <end position="264"/>
    </location>
</feature>
<gene>
    <name evidence="9" type="ORF">ESZ91_02235</name>
</gene>
<dbReference type="InterPro" id="IPR035906">
    <property type="entry name" value="MetI-like_sf"/>
</dbReference>
<evidence type="ECO:0000256" key="5">
    <source>
        <dbReference type="ARBA" id="ARBA00022989"/>
    </source>
</evidence>
<dbReference type="PROSITE" id="PS50928">
    <property type="entry name" value="ABC_TM1"/>
    <property type="match status" value="1"/>
</dbReference>
<dbReference type="Gene3D" id="1.10.3720.10">
    <property type="entry name" value="MetI-like"/>
    <property type="match status" value="1"/>
</dbReference>
<comment type="subcellular location">
    <subcellularLocation>
        <location evidence="1 7">Cell membrane</location>
        <topology evidence="1 7">Multi-pass membrane protein</topology>
    </subcellularLocation>
</comment>
<evidence type="ECO:0000256" key="4">
    <source>
        <dbReference type="ARBA" id="ARBA00022692"/>
    </source>
</evidence>
<dbReference type="Proteomes" id="UP000291269">
    <property type="component" value="Unassembled WGS sequence"/>
</dbReference>
<dbReference type="EMBL" id="SDOZ01000002">
    <property type="protein sequence ID" value="RXZ61224.1"/>
    <property type="molecule type" value="Genomic_DNA"/>
</dbReference>
<evidence type="ECO:0000256" key="6">
    <source>
        <dbReference type="ARBA" id="ARBA00023136"/>
    </source>
</evidence>
<feature type="domain" description="ABC transmembrane type-1" evidence="8">
    <location>
        <begin position="76"/>
        <end position="265"/>
    </location>
</feature>
<evidence type="ECO:0000259" key="8">
    <source>
        <dbReference type="PROSITE" id="PS50928"/>
    </source>
</evidence>
<feature type="transmembrane region" description="Helical" evidence="7">
    <location>
        <begin position="144"/>
        <end position="165"/>
    </location>
</feature>
<dbReference type="SUPFAM" id="SSF161098">
    <property type="entry name" value="MetI-like"/>
    <property type="match status" value="1"/>
</dbReference>
<dbReference type="Pfam" id="PF00528">
    <property type="entry name" value="BPD_transp_1"/>
    <property type="match status" value="1"/>
</dbReference>
<keyword evidence="2 7" id="KW-0813">Transport</keyword>
<evidence type="ECO:0000313" key="9">
    <source>
        <dbReference type="EMBL" id="RXZ61224.1"/>
    </source>
</evidence>
<accession>A0A4Q2K989</accession>
<comment type="caution">
    <text evidence="9">The sequence shown here is derived from an EMBL/GenBank/DDBJ whole genome shotgun (WGS) entry which is preliminary data.</text>
</comment>
<dbReference type="OrthoDB" id="9771544at2"/>
<evidence type="ECO:0000256" key="3">
    <source>
        <dbReference type="ARBA" id="ARBA00022475"/>
    </source>
</evidence>
<feature type="transmembrane region" description="Helical" evidence="7">
    <location>
        <begin position="186"/>
        <end position="211"/>
    </location>
</feature>
<dbReference type="GO" id="GO:0005886">
    <property type="term" value="C:plasma membrane"/>
    <property type="evidence" value="ECO:0007669"/>
    <property type="project" value="UniProtKB-SubCell"/>
</dbReference>
<sequence>MKESKAVKIFLWVSFAMFMLYILSLTIPLYYMILNSFKTNGDYVDNRWGLPSVFTLQSFAKAFTMRAGETTLPMMLLNSVLLSVGATVISVTSISVTAYTLARFRFTGRNLLVVVAISAMAFPSLGGGAATYKLMVNLGLVNTWGILLMFGGPFGFSFLIMYAYFKGVSKTYAEAARLDGAGEFLIFFRIILPMTKAALGVIIFMGIVGSWNDYYTPYMYLPEMKTLATGLQAFSITASTTGAYTQMFAAMIIGTAPMVILFVCMHKTIINNTVTGGLKG</sequence>
<keyword evidence="10" id="KW-1185">Reference proteome</keyword>
<keyword evidence="5 7" id="KW-1133">Transmembrane helix</keyword>
<feature type="transmembrane region" description="Helical" evidence="7">
    <location>
        <begin position="9"/>
        <end position="33"/>
    </location>
</feature>
<dbReference type="GO" id="GO:0055085">
    <property type="term" value="P:transmembrane transport"/>
    <property type="evidence" value="ECO:0007669"/>
    <property type="project" value="InterPro"/>
</dbReference>